<evidence type="ECO:0000313" key="2">
    <source>
        <dbReference type="EMBL" id="CAB0004669.1"/>
    </source>
</evidence>
<evidence type="ECO:0000313" key="3">
    <source>
        <dbReference type="Proteomes" id="UP000479000"/>
    </source>
</evidence>
<proteinExistence type="predicted"/>
<organism evidence="2 3">
    <name type="scientific">Nesidiocoris tenuis</name>
    <dbReference type="NCBI Taxonomy" id="355587"/>
    <lineage>
        <taxon>Eukaryota</taxon>
        <taxon>Metazoa</taxon>
        <taxon>Ecdysozoa</taxon>
        <taxon>Arthropoda</taxon>
        <taxon>Hexapoda</taxon>
        <taxon>Insecta</taxon>
        <taxon>Pterygota</taxon>
        <taxon>Neoptera</taxon>
        <taxon>Paraneoptera</taxon>
        <taxon>Hemiptera</taxon>
        <taxon>Heteroptera</taxon>
        <taxon>Panheteroptera</taxon>
        <taxon>Cimicomorpha</taxon>
        <taxon>Miridae</taxon>
        <taxon>Dicyphina</taxon>
        <taxon>Nesidiocoris</taxon>
    </lineage>
</organism>
<feature type="region of interest" description="Disordered" evidence="1">
    <location>
        <begin position="171"/>
        <end position="197"/>
    </location>
</feature>
<sequence length="211" mass="24273">MAGGRVTRTAWTELHTILYRDIRPTPARGCPKSAFPSSCTTFKTVENKIITSGLTRIRPWGITRKAILTPNRSTTRFLVAYLGPAIIPKFWRFEPVVCFHSLPGAKRMRARWTCFPPHSPECSAQQPNQCLYALFETIEAWIQLDHTSRSSRQEQSVSDLMNMIRRLIPSRASPPIHPRLKPQNAPQDDLPVQSDLWETTRPDEANNYYYY</sequence>
<name>A0A6H5GSZ2_9HEMI</name>
<dbReference type="AlphaFoldDB" id="A0A6H5GSZ2"/>
<keyword evidence="3" id="KW-1185">Reference proteome</keyword>
<protein>
    <submittedName>
        <fullName evidence="2">Uncharacterized protein</fullName>
    </submittedName>
</protein>
<dbReference type="EMBL" id="CADCXU010015128">
    <property type="protein sequence ID" value="CAB0004669.1"/>
    <property type="molecule type" value="Genomic_DNA"/>
</dbReference>
<gene>
    <name evidence="2" type="ORF">NTEN_LOCUS10146</name>
</gene>
<accession>A0A6H5GSZ2</accession>
<reference evidence="2 3" key="1">
    <citation type="submission" date="2020-02" db="EMBL/GenBank/DDBJ databases">
        <authorList>
            <person name="Ferguson B K."/>
        </authorList>
    </citation>
    <scope>NUCLEOTIDE SEQUENCE [LARGE SCALE GENOMIC DNA]</scope>
</reference>
<dbReference type="Proteomes" id="UP000479000">
    <property type="component" value="Unassembled WGS sequence"/>
</dbReference>
<evidence type="ECO:0000256" key="1">
    <source>
        <dbReference type="SAM" id="MobiDB-lite"/>
    </source>
</evidence>